<feature type="transmembrane region" description="Helical" evidence="6">
    <location>
        <begin position="507"/>
        <end position="526"/>
    </location>
</feature>
<evidence type="ECO:0000256" key="2">
    <source>
        <dbReference type="ARBA" id="ARBA00022692"/>
    </source>
</evidence>
<comment type="subcellular location">
    <subcellularLocation>
        <location evidence="1">Membrane</location>
        <topology evidence="1">Multi-pass membrane protein</topology>
    </subcellularLocation>
</comment>
<organism evidence="7 8">
    <name type="scientific">Sungouiella intermedia</name>
    <dbReference type="NCBI Taxonomy" id="45354"/>
    <lineage>
        <taxon>Eukaryota</taxon>
        <taxon>Fungi</taxon>
        <taxon>Dikarya</taxon>
        <taxon>Ascomycota</taxon>
        <taxon>Saccharomycotina</taxon>
        <taxon>Pichiomycetes</taxon>
        <taxon>Metschnikowiaceae</taxon>
        <taxon>Sungouiella</taxon>
    </lineage>
</organism>
<protein>
    <submittedName>
        <fullName evidence="7">CIC11C00000001609</fullName>
    </submittedName>
</protein>
<evidence type="ECO:0000256" key="6">
    <source>
        <dbReference type="SAM" id="Phobius"/>
    </source>
</evidence>
<accession>A0A1L0BE35</accession>
<dbReference type="Proteomes" id="UP000182259">
    <property type="component" value="Chromosome I"/>
</dbReference>
<feature type="transmembrane region" description="Helical" evidence="6">
    <location>
        <begin position="462"/>
        <end position="480"/>
    </location>
</feature>
<gene>
    <name evidence="7" type="ORF">SAMEA4029009_CIC11G00000001609</name>
</gene>
<reference evidence="8" key="1">
    <citation type="submission" date="2016-10" db="EMBL/GenBank/DDBJ databases">
        <authorList>
            <person name="Geijer C."/>
            <person name="Jareborg N."/>
            <person name="Dainat J."/>
        </authorList>
    </citation>
    <scope>NUCLEOTIDE SEQUENCE [LARGE SCALE GENOMIC DNA]</scope>
    <source>
        <strain evidence="8">PYCC 4715</strain>
    </source>
</reference>
<evidence type="ECO:0000256" key="4">
    <source>
        <dbReference type="ARBA" id="ARBA00023136"/>
    </source>
</evidence>
<evidence type="ECO:0000313" key="8">
    <source>
        <dbReference type="Proteomes" id="UP000182259"/>
    </source>
</evidence>
<dbReference type="GO" id="GO:0016020">
    <property type="term" value="C:membrane"/>
    <property type="evidence" value="ECO:0007669"/>
    <property type="project" value="UniProtKB-SubCell"/>
</dbReference>
<feature type="region of interest" description="Disordered" evidence="5">
    <location>
        <begin position="549"/>
        <end position="569"/>
    </location>
</feature>
<evidence type="ECO:0000313" key="7">
    <source>
        <dbReference type="EMBL" id="SGZ48476.1"/>
    </source>
</evidence>
<name>A0A1L0BE35_9ASCO</name>
<sequence length="569" mass="64272">MNDETCAFCLGGLLEIPPFGTIKDAEDLFRPCSTCSLVAHRKCLLDWFNSIPPSKLTRSHGNVFDADNVERSTYTASPATSVTEDPDEDTDNEPNIINVTFQSPWMSSVGLFVRDPDYHVHAALADSRSVFLLTSCPQCKSKITFCMKRLAFLGFNSLVRASVSDLVQYSGVFIGISGAATGIVTMGYVGLARCGINMLDALMPSSLLFPLLSKKKSIVGASSLIFPSPEKLDRALNLVDQLKFQHIPLLPVMLYRMRHLLIFSCFFNNTARTALSNWGGEFLICNYLSSLGNHVFVKNIYLNLKLYFWQILKSPTAAKSYRLGQIIKNINWWDPNVMVGALIPARWIYDLIFRFTFNRLHFNLTAKIRPRDIANSLSKDALYRLETLEGDLGATHFQFRKRAKMADKTVYTFKPLQFLSSKFKFLGLLLKDDLVFRYLRLKLLVFVYKSDACLRRDFSTSLLYNLAIVTSVTTIIWPFLASDFGKLIYRLVLLKILALDSVDKDKVIFLSNLLGLFGVAIVKDVYNLIMAWRKARQLSEMAIVYPRPNTPPQQPTASFPGSYLVSETN</sequence>
<dbReference type="EMBL" id="LT635764">
    <property type="protein sequence ID" value="SGZ48476.1"/>
    <property type="molecule type" value="Genomic_DNA"/>
</dbReference>
<feature type="transmembrane region" description="Helical" evidence="6">
    <location>
        <begin position="166"/>
        <end position="189"/>
    </location>
</feature>
<dbReference type="AlphaFoldDB" id="A0A1L0BE35"/>
<evidence type="ECO:0000256" key="3">
    <source>
        <dbReference type="ARBA" id="ARBA00022989"/>
    </source>
</evidence>
<dbReference type="PANTHER" id="PTHR46283">
    <property type="entry name" value="E3 UBIQUITIN-PROTEIN LIGASE MARCH5"/>
    <property type="match status" value="1"/>
</dbReference>
<evidence type="ECO:0000256" key="5">
    <source>
        <dbReference type="SAM" id="MobiDB-lite"/>
    </source>
</evidence>
<keyword evidence="2 6" id="KW-0812">Transmembrane</keyword>
<feature type="compositionally biased region" description="Polar residues" evidence="5">
    <location>
        <begin position="555"/>
        <end position="569"/>
    </location>
</feature>
<keyword evidence="4 6" id="KW-0472">Membrane</keyword>
<keyword evidence="3 6" id="KW-1133">Transmembrane helix</keyword>
<evidence type="ECO:0000256" key="1">
    <source>
        <dbReference type="ARBA" id="ARBA00004141"/>
    </source>
</evidence>
<proteinExistence type="predicted"/>